<dbReference type="AlphaFoldDB" id="X1BZH8"/>
<feature type="non-terminal residue" evidence="1">
    <location>
        <position position="1"/>
    </location>
</feature>
<dbReference type="EMBL" id="BART01015593">
    <property type="protein sequence ID" value="GAG86492.1"/>
    <property type="molecule type" value="Genomic_DNA"/>
</dbReference>
<gene>
    <name evidence="1" type="ORF">S01H4_30241</name>
</gene>
<sequence>AQSAREPYGARAIIYCLLLNKETQPRTYQLKRLAEHADPAVYTETIKLMGKTENINPETRLPLIDIAIGSLKQLSAGQYSAFTANVDNLMRADKQIDLFEYTIQKMISRNLEPVFTNPKPAPVQYYDMQALKASCTDLLSCLAHWGGSNSKEAESAFASGINKLNLTPQPSILSKDKCGLQIVDEALIKINESSPALKKMVITAAVSCIGADGKVTIEEAELLRAISDSLGCPMPPFLRTNKAA</sequence>
<reference evidence="1" key="1">
    <citation type="journal article" date="2014" name="Front. Microbiol.">
        <title>High frequency of phylogenetically diverse reductive dehalogenase-homologous genes in deep subseafloor sedimentary metagenomes.</title>
        <authorList>
            <person name="Kawai M."/>
            <person name="Futagami T."/>
            <person name="Toyoda A."/>
            <person name="Takaki Y."/>
            <person name="Nishi S."/>
            <person name="Hori S."/>
            <person name="Arai W."/>
            <person name="Tsubouchi T."/>
            <person name="Morono Y."/>
            <person name="Uchiyama I."/>
            <person name="Ito T."/>
            <person name="Fujiyama A."/>
            <person name="Inagaki F."/>
            <person name="Takami H."/>
        </authorList>
    </citation>
    <scope>NUCLEOTIDE SEQUENCE</scope>
    <source>
        <strain evidence="1">Expedition CK06-06</strain>
    </source>
</reference>
<name>X1BZH8_9ZZZZ</name>
<accession>X1BZH8</accession>
<evidence type="ECO:0000313" key="1">
    <source>
        <dbReference type="EMBL" id="GAG86492.1"/>
    </source>
</evidence>
<protein>
    <submittedName>
        <fullName evidence="1">Uncharacterized protein</fullName>
    </submittedName>
</protein>
<dbReference type="InterPro" id="IPR029024">
    <property type="entry name" value="TerB-like"/>
</dbReference>
<comment type="caution">
    <text evidence="1">The sequence shown here is derived from an EMBL/GenBank/DDBJ whole genome shotgun (WGS) entry which is preliminary data.</text>
</comment>
<organism evidence="1">
    <name type="scientific">marine sediment metagenome</name>
    <dbReference type="NCBI Taxonomy" id="412755"/>
    <lineage>
        <taxon>unclassified sequences</taxon>
        <taxon>metagenomes</taxon>
        <taxon>ecological metagenomes</taxon>
    </lineage>
</organism>
<dbReference type="SUPFAM" id="SSF158682">
    <property type="entry name" value="TerB-like"/>
    <property type="match status" value="1"/>
</dbReference>
<proteinExistence type="predicted"/>